<name>A0ACC0NA55_RHOML</name>
<dbReference type="EMBL" id="CM046393">
    <property type="protein sequence ID" value="KAI8549771.1"/>
    <property type="molecule type" value="Genomic_DNA"/>
</dbReference>
<proteinExistence type="predicted"/>
<evidence type="ECO:0000313" key="2">
    <source>
        <dbReference type="Proteomes" id="UP001062846"/>
    </source>
</evidence>
<evidence type="ECO:0000313" key="1">
    <source>
        <dbReference type="EMBL" id="KAI8549771.1"/>
    </source>
</evidence>
<sequence length="569" mass="64281">MEFLLPSPITVIPSIFIFFLYLYCIRRKTTTTTNKKVPPEARGGWPLIGHLPLLHGHMGRLLGALADKHGPIFTIRLGVHRALVVSKPEIAKECLSGLNDNAFPNRPKSIAIDHLSYNYANFALSPYGPYWREMRKITVLELLSNHRLAMLCCVRESEVKSSVKEVYNKWAKEGSCLVEMKRWMEDITLKLTAGVIADLLHLKCPLAVTSYGIWDVRAGAVRHDIVPFELLISAINDANCTIVHNLNERNYPGNGRINVDDGFREAFKPFFDLMGTFTVADAIPFLRWFDFGGYEKEVKKTGKKMDDLLQEWLNEHKRQKNSGDQVAEAEKDFMDVMLEIHDGGTNKILNFDADTIIKATCVGLILGAIGLTSITLTWAVALLLNNPHVLKKAQEELNTQIGGQRLVKESDIKNLVYIQAIIKEALRLYPPAVLVPPRENIEDCTVDGYHVPTGTILFVNLWKIHHDPQVWPDPWEFQPERFLTTHKDVDLRGMHYVLLPFGSGRRGCPAISFALQVLQFTLASLVHAFEIATPSDELVDMTESLRFNNVKEMPLQVLLTPHLPSEVYG</sequence>
<dbReference type="Proteomes" id="UP001062846">
    <property type="component" value="Chromosome 6"/>
</dbReference>
<gene>
    <name evidence="1" type="ORF">RHMOL_Rhmol06G0051200</name>
</gene>
<accession>A0ACC0NA55</accession>
<keyword evidence="2" id="KW-1185">Reference proteome</keyword>
<comment type="caution">
    <text evidence="1">The sequence shown here is derived from an EMBL/GenBank/DDBJ whole genome shotgun (WGS) entry which is preliminary data.</text>
</comment>
<organism evidence="1 2">
    <name type="scientific">Rhododendron molle</name>
    <name type="common">Chinese azalea</name>
    <name type="synonym">Azalea mollis</name>
    <dbReference type="NCBI Taxonomy" id="49168"/>
    <lineage>
        <taxon>Eukaryota</taxon>
        <taxon>Viridiplantae</taxon>
        <taxon>Streptophyta</taxon>
        <taxon>Embryophyta</taxon>
        <taxon>Tracheophyta</taxon>
        <taxon>Spermatophyta</taxon>
        <taxon>Magnoliopsida</taxon>
        <taxon>eudicotyledons</taxon>
        <taxon>Gunneridae</taxon>
        <taxon>Pentapetalae</taxon>
        <taxon>asterids</taxon>
        <taxon>Ericales</taxon>
        <taxon>Ericaceae</taxon>
        <taxon>Ericoideae</taxon>
        <taxon>Rhodoreae</taxon>
        <taxon>Rhododendron</taxon>
    </lineage>
</organism>
<protein>
    <submittedName>
        <fullName evidence="1">Uncharacterized protein</fullName>
    </submittedName>
</protein>
<reference evidence="1" key="1">
    <citation type="submission" date="2022-02" db="EMBL/GenBank/DDBJ databases">
        <title>Plant Genome Project.</title>
        <authorList>
            <person name="Zhang R.-G."/>
        </authorList>
    </citation>
    <scope>NUCLEOTIDE SEQUENCE</scope>
    <source>
        <strain evidence="1">AT1</strain>
    </source>
</reference>